<dbReference type="AlphaFoldDB" id="A0A1F7J501"/>
<evidence type="ECO:0000256" key="2">
    <source>
        <dbReference type="SAM" id="Phobius"/>
    </source>
</evidence>
<sequence>MKLVVQESERKQEILLVDEKFTPLGKILKEELKKYDSTVYVSPHLPAKTDRFAYIFIVNKRREDLTLSIQKKQRVIFIFIQKKKWAEELTSFVRSRRLGNVKIVSVNSPYLDQSDLEKLFWFSFSKSREVFFKFDDRERHSKEPVVKKQLTPLRNFPFFTKKQLFLLFLLLFVLYHLLIFPPLFLSSFFIYRSAQTFKDGQLDKAKQTLKIAENLENTGKAFYSFSRPSYLLFSLALFSDTLVDVNDKAIETLDKTYISYENSRNIMSLVFEKGKTEEEKGLLEARLAKLKENISDIKNNLIFLDQKLADLPFGLANTYRKDLSKSVELIVKADNILPFTDKLLAKGKEMKYLLLFANNMELRPGGGFIGSFGVLTMKDLTLENIQVYDVYDADGQLLNHVTPPEPIRKYLNQPHWFLRDSAFSPDFYDNYNQAKFFLDQELKLGDFSGGILITTTAIQHLLDAYGQIHLPDFNEQINKDNFYLKAQYYAEKNFFPGSIQKKSFLGSVADQIILNVDDVSPAKLLQNVKKSFDEKQMTILVDDPEIQRVFDALYWSGKTIIPRCAIQTQNCVIDYVFPIDANLGVNKANFFVSRLLTQRVNIGEDGKIVSNLFVKLKNDSPNEAFPGGPYRDYFQVLLPEGSIIKSVTKDDVAVGEYDESEIEFKSVGLFVQLQPRQSTELKISYELPRQIKSGRSVYQLIFQKQIGSNNSDFILEITLPKNISLSNQNFSALVKDNRIFYNTSLTADKIFFLELLK</sequence>
<evidence type="ECO:0000256" key="1">
    <source>
        <dbReference type="SAM" id="Coils"/>
    </source>
</evidence>
<evidence type="ECO:0000313" key="3">
    <source>
        <dbReference type="EMBL" id="OGK50677.1"/>
    </source>
</evidence>
<dbReference type="Pfam" id="PF13196">
    <property type="entry name" value="DUF4012"/>
    <property type="match status" value="1"/>
</dbReference>
<keyword evidence="2" id="KW-0472">Membrane</keyword>
<proteinExistence type="predicted"/>
<dbReference type="InterPro" id="IPR025101">
    <property type="entry name" value="DUF4012"/>
</dbReference>
<accession>A0A1F7J501</accession>
<gene>
    <name evidence="3" type="ORF">A3B50_00675</name>
</gene>
<keyword evidence="1" id="KW-0175">Coiled coil</keyword>
<protein>
    <recommendedName>
        <fullName evidence="5">DUF4012 domain-containing protein</fullName>
    </recommendedName>
</protein>
<keyword evidence="2" id="KW-0812">Transmembrane</keyword>
<reference evidence="3 4" key="1">
    <citation type="journal article" date="2016" name="Nat. Commun.">
        <title>Thousands of microbial genomes shed light on interconnected biogeochemical processes in an aquifer system.</title>
        <authorList>
            <person name="Anantharaman K."/>
            <person name="Brown C.T."/>
            <person name="Hug L.A."/>
            <person name="Sharon I."/>
            <person name="Castelle C.J."/>
            <person name="Probst A.J."/>
            <person name="Thomas B.C."/>
            <person name="Singh A."/>
            <person name="Wilkins M.J."/>
            <person name="Karaoz U."/>
            <person name="Brodie E.L."/>
            <person name="Williams K.H."/>
            <person name="Hubbard S.S."/>
            <person name="Banfield J.F."/>
        </authorList>
    </citation>
    <scope>NUCLEOTIDE SEQUENCE [LARGE SCALE GENOMIC DNA]</scope>
</reference>
<organism evidence="3 4">
    <name type="scientific">Candidatus Roizmanbacteria bacterium RIFCSPLOWO2_01_FULL_40_42</name>
    <dbReference type="NCBI Taxonomy" id="1802066"/>
    <lineage>
        <taxon>Bacteria</taxon>
        <taxon>Candidatus Roizmaniibacteriota</taxon>
    </lineage>
</organism>
<evidence type="ECO:0008006" key="5">
    <source>
        <dbReference type="Google" id="ProtNLM"/>
    </source>
</evidence>
<comment type="caution">
    <text evidence="3">The sequence shown here is derived from an EMBL/GenBank/DDBJ whole genome shotgun (WGS) entry which is preliminary data.</text>
</comment>
<feature type="coiled-coil region" evidence="1">
    <location>
        <begin position="273"/>
        <end position="307"/>
    </location>
</feature>
<name>A0A1F7J501_9BACT</name>
<dbReference type="Proteomes" id="UP000178558">
    <property type="component" value="Unassembled WGS sequence"/>
</dbReference>
<feature type="transmembrane region" description="Helical" evidence="2">
    <location>
        <begin position="164"/>
        <end position="191"/>
    </location>
</feature>
<dbReference type="EMBL" id="MGAQ01000014">
    <property type="protein sequence ID" value="OGK50677.1"/>
    <property type="molecule type" value="Genomic_DNA"/>
</dbReference>
<evidence type="ECO:0000313" key="4">
    <source>
        <dbReference type="Proteomes" id="UP000178558"/>
    </source>
</evidence>
<keyword evidence="2" id="KW-1133">Transmembrane helix</keyword>